<evidence type="ECO:0000313" key="3">
    <source>
        <dbReference type="EMBL" id="CAE4618239.1"/>
    </source>
</evidence>
<organism evidence="2">
    <name type="scientific">Ditylum brightwellii</name>
    <dbReference type="NCBI Taxonomy" id="49249"/>
    <lineage>
        <taxon>Eukaryota</taxon>
        <taxon>Sar</taxon>
        <taxon>Stramenopiles</taxon>
        <taxon>Ochrophyta</taxon>
        <taxon>Bacillariophyta</taxon>
        <taxon>Mediophyceae</taxon>
        <taxon>Lithodesmiophycidae</taxon>
        <taxon>Lithodesmiales</taxon>
        <taxon>Lithodesmiaceae</taxon>
        <taxon>Ditylum</taxon>
    </lineage>
</organism>
<dbReference type="EMBL" id="HBNS01026258">
    <property type="protein sequence ID" value="CAE4618235.1"/>
    <property type="molecule type" value="Transcribed_RNA"/>
</dbReference>
<dbReference type="EMBL" id="HBNS01026261">
    <property type="protein sequence ID" value="CAE4618239.1"/>
    <property type="molecule type" value="Transcribed_RNA"/>
</dbReference>
<dbReference type="AlphaFoldDB" id="A0A6V2H9D9"/>
<protein>
    <submittedName>
        <fullName evidence="2">Uncharacterized protein</fullName>
    </submittedName>
</protein>
<name>A0A6V2H9D9_9STRA</name>
<reference evidence="2" key="1">
    <citation type="submission" date="2021-01" db="EMBL/GenBank/DDBJ databases">
        <authorList>
            <person name="Corre E."/>
            <person name="Pelletier E."/>
            <person name="Niang G."/>
            <person name="Scheremetjew M."/>
            <person name="Finn R."/>
            <person name="Kale V."/>
            <person name="Holt S."/>
            <person name="Cochrane G."/>
            <person name="Meng A."/>
            <person name="Brown T."/>
            <person name="Cohen L."/>
        </authorList>
    </citation>
    <scope>NUCLEOTIDE SEQUENCE</scope>
    <source>
        <strain evidence="2">GSO104</strain>
    </source>
</reference>
<gene>
    <name evidence="1" type="ORF">DBRI00130_LOCUS20683</name>
    <name evidence="2" type="ORF">DBRI00130_LOCUS20684</name>
    <name evidence="3" type="ORF">DBRI00130_LOCUS20686</name>
</gene>
<dbReference type="EMBL" id="HBNS01026259">
    <property type="protein sequence ID" value="CAE4618236.1"/>
    <property type="molecule type" value="Transcribed_RNA"/>
</dbReference>
<proteinExistence type="predicted"/>
<evidence type="ECO:0000313" key="2">
    <source>
        <dbReference type="EMBL" id="CAE4618236.1"/>
    </source>
</evidence>
<accession>A0A6V2H9D9</accession>
<sequence>MPWMSTKKKKKMLVLKVRKKNFMIKTEYIISELREMRGLAECIASIAETAVGEKSAAQLRSELYGQTIFKISEDGSEEEESSLLSRLDSIEAAWEIMTSPQQQQQAVIETEEFYDDTFFFGNVQEVPFASSIVEEVIEDFVVERDDVLNAEVVYDTPFQQFIEKEEQQQAPTSSTENSLRDFLENQSKQKVVKDPNPPQDLDMHYAQVDDVVFDADTDVVDSTPVTDDAFVDFDPVVAEPKTIMDVEIDYDANAFDTTAAVSSSFPSADDLIIDDDYDEIDIRTVMADVVIDDDFYDTANNFKEVQTVSEEEMMKEAEAVASESAKKEDNILILAILRTLDVVFFVTEKAVTLGVPGIIASAINFQVRYKDVQQDGLGSEGWELLTNFDKGAKRY</sequence>
<evidence type="ECO:0000313" key="1">
    <source>
        <dbReference type="EMBL" id="CAE4618235.1"/>
    </source>
</evidence>